<evidence type="ECO:0000256" key="1">
    <source>
        <dbReference type="SAM" id="MobiDB-lite"/>
    </source>
</evidence>
<dbReference type="SUPFAM" id="SSF52402">
    <property type="entry name" value="Adenine nucleotide alpha hydrolases-like"/>
    <property type="match status" value="1"/>
</dbReference>
<dbReference type="Gene3D" id="3.40.50.12370">
    <property type="match status" value="1"/>
</dbReference>
<feature type="domain" description="UspA" evidence="2">
    <location>
        <begin position="5"/>
        <end position="144"/>
    </location>
</feature>
<keyword evidence="4" id="KW-1185">Reference proteome</keyword>
<name>A0ABZ0YWN7_9GAMM</name>
<proteinExistence type="predicted"/>
<dbReference type="EMBL" id="CP140153">
    <property type="protein sequence ID" value="WQH15637.1"/>
    <property type="molecule type" value="Genomic_DNA"/>
</dbReference>
<accession>A0ABZ0YWN7</accession>
<dbReference type="InterPro" id="IPR006016">
    <property type="entry name" value="UspA"/>
</dbReference>
<reference evidence="3 4" key="1">
    <citation type="submission" date="2023-11" db="EMBL/GenBank/DDBJ databases">
        <title>MicrobeMod: A computational toolkit for identifying prokaryotic methylation and restriction-modification with nanopore sequencing.</title>
        <authorList>
            <person name="Crits-Christoph A."/>
            <person name="Kang S.C."/>
            <person name="Lee H."/>
            <person name="Ostrov N."/>
        </authorList>
    </citation>
    <scope>NUCLEOTIDE SEQUENCE [LARGE SCALE GENOMIC DNA]</scope>
    <source>
        <strain evidence="3 4">ATCC 49870</strain>
    </source>
</reference>
<protein>
    <submittedName>
        <fullName evidence="3">Universal stress protein</fullName>
    </submittedName>
</protein>
<sequence length="315" mass="33756">MTGPHVLLLIDASPTSLAALSSAARLARHHHCELIALFVEDQDLLASAGHPFTREISALSGESRPFDREILLTRLTQQRRQIEAVLTELNRDAPLRWHFEVVAGPVFESIHAAAQAADWVVMGKAGWSADHGAQLGSVARRLLETGGNRLLLWQSETGGNARPEPPHHPARTRQPRRALLPGGRPSPVAERLTPVVGLLATQRAAETVVQTAHALAVATDRPCHLFLLSSVDPATLPSLVAWRQLGEPPLVLEIVESGTTEADSPPDPSLFRTLQQSSVSALVVADDAAEALGLPLADLITAIHAPVIRVPLSGR</sequence>
<evidence type="ECO:0000259" key="2">
    <source>
        <dbReference type="Pfam" id="PF00582"/>
    </source>
</evidence>
<evidence type="ECO:0000313" key="4">
    <source>
        <dbReference type="Proteomes" id="UP001327459"/>
    </source>
</evidence>
<dbReference type="Proteomes" id="UP001327459">
    <property type="component" value="Chromosome"/>
</dbReference>
<dbReference type="RefSeq" id="WP_322520664.1">
    <property type="nucleotide sequence ID" value="NZ_CP140153.1"/>
</dbReference>
<feature type="region of interest" description="Disordered" evidence="1">
    <location>
        <begin position="156"/>
        <end position="186"/>
    </location>
</feature>
<gene>
    <name evidence="3" type="ORF">SR882_07655</name>
</gene>
<evidence type="ECO:0000313" key="3">
    <source>
        <dbReference type="EMBL" id="WQH15637.1"/>
    </source>
</evidence>
<organism evidence="3 4">
    <name type="scientific">Guyparkeria halophila</name>
    <dbReference type="NCBI Taxonomy" id="47960"/>
    <lineage>
        <taxon>Bacteria</taxon>
        <taxon>Pseudomonadati</taxon>
        <taxon>Pseudomonadota</taxon>
        <taxon>Gammaproteobacteria</taxon>
        <taxon>Chromatiales</taxon>
        <taxon>Thioalkalibacteraceae</taxon>
        <taxon>Guyparkeria</taxon>
    </lineage>
</organism>
<dbReference type="Pfam" id="PF00582">
    <property type="entry name" value="Usp"/>
    <property type="match status" value="1"/>
</dbReference>